<dbReference type="GO" id="GO:0003700">
    <property type="term" value="F:DNA-binding transcription factor activity"/>
    <property type="evidence" value="ECO:0007669"/>
    <property type="project" value="InterPro"/>
</dbReference>
<dbReference type="InterPro" id="IPR036388">
    <property type="entry name" value="WH-like_DNA-bd_sf"/>
</dbReference>
<protein>
    <recommendedName>
        <fullName evidence="1">HTH marR-type domain-containing protein</fullName>
    </recommendedName>
</protein>
<dbReference type="AlphaFoldDB" id="A0A0R1ZLK7"/>
<dbReference type="Gene3D" id="1.10.10.10">
    <property type="entry name" value="Winged helix-like DNA-binding domain superfamily/Winged helix DNA-binding domain"/>
    <property type="match status" value="1"/>
</dbReference>
<gene>
    <name evidence="2" type="ORF">FC18_GL000956</name>
</gene>
<dbReference type="InterPro" id="IPR000835">
    <property type="entry name" value="HTH_MarR-typ"/>
</dbReference>
<dbReference type="InterPro" id="IPR039422">
    <property type="entry name" value="MarR/SlyA-like"/>
</dbReference>
<dbReference type="SMART" id="SM00347">
    <property type="entry name" value="HTH_MARR"/>
    <property type="match status" value="1"/>
</dbReference>
<comment type="caution">
    <text evidence="2">The sequence shown here is derived from an EMBL/GenBank/DDBJ whole genome shotgun (WGS) entry which is preliminary data.</text>
</comment>
<evidence type="ECO:0000313" key="2">
    <source>
        <dbReference type="EMBL" id="KRM55904.1"/>
    </source>
</evidence>
<dbReference type="PANTHER" id="PTHR33164">
    <property type="entry name" value="TRANSCRIPTIONAL REGULATOR, MARR FAMILY"/>
    <property type="match status" value="1"/>
</dbReference>
<evidence type="ECO:0000259" key="1">
    <source>
        <dbReference type="PROSITE" id="PS50995"/>
    </source>
</evidence>
<dbReference type="PANTHER" id="PTHR33164:SF57">
    <property type="entry name" value="MARR-FAMILY TRANSCRIPTIONAL REGULATOR"/>
    <property type="match status" value="1"/>
</dbReference>
<dbReference type="EMBL" id="AYYO01000011">
    <property type="protein sequence ID" value="KRM55904.1"/>
    <property type="molecule type" value="Genomic_DNA"/>
</dbReference>
<sequence length="148" mass="17181">METNKLMTEFIDVYFKTMKDLNLTLQASMAQYQVSFEQYQILRDIANERVSNLTDIVRLRGVTKPAIARQLRTLRNLDYISQTTAEADRRRHVLKLTPAGKTTEREITQTVNAKFNRFVETIGPDKVDELRALLATIDQDYLEPEKRG</sequence>
<keyword evidence="3" id="KW-1185">Reference proteome</keyword>
<name>A0A0R1ZLK7_9LACO</name>
<accession>A0A0R1ZLK7</accession>
<dbReference type="SUPFAM" id="SSF46785">
    <property type="entry name" value="Winged helix' DNA-binding domain"/>
    <property type="match status" value="1"/>
</dbReference>
<dbReference type="PATRIC" id="fig|1291052.5.peg.970"/>
<proteinExistence type="predicted"/>
<reference evidence="2 3" key="1">
    <citation type="journal article" date="2015" name="Genome Announc.">
        <title>Expanding the biotechnology potential of lactobacilli through comparative genomics of 213 strains and associated genera.</title>
        <authorList>
            <person name="Sun Z."/>
            <person name="Harris H.M."/>
            <person name="McCann A."/>
            <person name="Guo C."/>
            <person name="Argimon S."/>
            <person name="Zhang W."/>
            <person name="Yang X."/>
            <person name="Jeffery I.B."/>
            <person name="Cooney J.C."/>
            <person name="Kagawa T.F."/>
            <person name="Liu W."/>
            <person name="Song Y."/>
            <person name="Salvetti E."/>
            <person name="Wrobel A."/>
            <person name="Rasinkangas P."/>
            <person name="Parkhill J."/>
            <person name="Rea M.C."/>
            <person name="O'Sullivan O."/>
            <person name="Ritari J."/>
            <person name="Douillard F.P."/>
            <person name="Paul Ross R."/>
            <person name="Yang R."/>
            <person name="Briner A.E."/>
            <person name="Felis G.E."/>
            <person name="de Vos W.M."/>
            <person name="Barrangou R."/>
            <person name="Klaenhammer T.R."/>
            <person name="Caufield P.W."/>
            <person name="Cui Y."/>
            <person name="Zhang H."/>
            <person name="O'Toole P.W."/>
        </authorList>
    </citation>
    <scope>NUCLEOTIDE SEQUENCE [LARGE SCALE GENOMIC DNA]</scope>
    <source>
        <strain evidence="2 3">DSM 20505</strain>
    </source>
</reference>
<organism evidence="2 3">
    <name type="scientific">Lacticaseibacillus sharpeae JCM 1186 = DSM 20505</name>
    <dbReference type="NCBI Taxonomy" id="1291052"/>
    <lineage>
        <taxon>Bacteria</taxon>
        <taxon>Bacillati</taxon>
        <taxon>Bacillota</taxon>
        <taxon>Bacilli</taxon>
        <taxon>Lactobacillales</taxon>
        <taxon>Lactobacillaceae</taxon>
        <taxon>Lacticaseibacillus</taxon>
    </lineage>
</organism>
<dbReference type="PROSITE" id="PS50995">
    <property type="entry name" value="HTH_MARR_2"/>
    <property type="match status" value="1"/>
</dbReference>
<evidence type="ECO:0000313" key="3">
    <source>
        <dbReference type="Proteomes" id="UP000051679"/>
    </source>
</evidence>
<dbReference type="RefSeq" id="WP_054677848.1">
    <property type="nucleotide sequence ID" value="NZ_AYYO01000011.1"/>
</dbReference>
<dbReference type="GO" id="GO:0006950">
    <property type="term" value="P:response to stress"/>
    <property type="evidence" value="ECO:0007669"/>
    <property type="project" value="TreeGrafter"/>
</dbReference>
<dbReference type="Pfam" id="PF13463">
    <property type="entry name" value="HTH_27"/>
    <property type="match status" value="1"/>
</dbReference>
<feature type="domain" description="HTH marR-type" evidence="1">
    <location>
        <begin position="7"/>
        <end position="139"/>
    </location>
</feature>
<dbReference type="InterPro" id="IPR036390">
    <property type="entry name" value="WH_DNA-bd_sf"/>
</dbReference>
<dbReference type="STRING" id="1291052.FC18_GL000956"/>
<dbReference type="Proteomes" id="UP000051679">
    <property type="component" value="Unassembled WGS sequence"/>
</dbReference>